<sequence length="456" mass="50913">MSSVNVKNISLEEKREITRKILENRKVKSHVKTNDKPQDYQNYSYDMFIGNPGPELTEIKHFNEWIESATRDGVYTFESPRLGAQKTEIEIERETGDRMRLLNFSSYNYLGFGYHPDVIAAAKDALDTYGLGAASSPVISGTYGIHKKLEEDLTHFFGLEDRSISLFPSGYSANVGVIQAYMKPGNHIVMDQSAHTSILEGAKISGANCSCFRHNDSEHLDQILKEISPGKSRVLVCAESVYSADGDYGDLSDIVRVAKNYQASILIDEAHSVLIAGENGRGISEEQGVLEDIDLYIITFSKAFSGVGGALLAKKEIVRYVNWYAKCRMFSCALDPAVTGGMIKVLELASGPEGEKRRRLLRENAAYFRKKLAGKVDMKNSKSWIVPVIYGSERNTLKLNDFLQREGFDGSILQFPSVPKNEARIRIFITSEHTKYQLDRGIDIILKAAGKFGFLL</sequence>
<dbReference type="InterPro" id="IPR001917">
    <property type="entry name" value="Aminotrans_II_pyridoxalP_BS"/>
</dbReference>
<keyword evidence="2" id="KW-0808">Transferase</keyword>
<evidence type="ECO:0000256" key="3">
    <source>
        <dbReference type="ARBA" id="ARBA00022898"/>
    </source>
</evidence>
<dbReference type="InterPro" id="IPR004839">
    <property type="entry name" value="Aminotransferase_I/II_large"/>
</dbReference>
<reference evidence="6 7" key="1">
    <citation type="submission" date="2019-04" db="EMBL/GenBank/DDBJ databases">
        <title>Genome of a novel bacterium Candidatus Jettenia ecosi reconstructed from metagenome of an anammox bioreactor.</title>
        <authorList>
            <person name="Mardanov A.V."/>
            <person name="Beletsky A.V."/>
            <person name="Ravin N.V."/>
            <person name="Botchkova E.A."/>
            <person name="Litti Y.V."/>
            <person name="Nozhevnikova A.N."/>
        </authorList>
    </citation>
    <scope>NUCLEOTIDE SEQUENCE [LARGE SCALE GENOMIC DNA]</scope>
    <source>
        <strain evidence="6">J2</strain>
    </source>
</reference>
<dbReference type="InterPro" id="IPR015424">
    <property type="entry name" value="PyrdxlP-dep_Trfase"/>
</dbReference>
<evidence type="ECO:0000256" key="2">
    <source>
        <dbReference type="ARBA" id="ARBA00022679"/>
    </source>
</evidence>
<dbReference type="GO" id="GO:0030170">
    <property type="term" value="F:pyridoxal phosphate binding"/>
    <property type="evidence" value="ECO:0007669"/>
    <property type="project" value="InterPro"/>
</dbReference>
<evidence type="ECO:0000313" key="6">
    <source>
        <dbReference type="EMBL" id="TLD43279.1"/>
    </source>
</evidence>
<comment type="similarity">
    <text evidence="4">Belongs to the class-II pyridoxal-phosphate-dependent aminotransferase family.</text>
</comment>
<organism evidence="6 7">
    <name type="scientific">Candidatus Jettenia ecosi</name>
    <dbReference type="NCBI Taxonomy" id="2494326"/>
    <lineage>
        <taxon>Bacteria</taxon>
        <taxon>Pseudomonadati</taxon>
        <taxon>Planctomycetota</taxon>
        <taxon>Candidatus Brocadiia</taxon>
        <taxon>Candidatus Brocadiales</taxon>
        <taxon>Candidatus Brocadiaceae</taxon>
        <taxon>Candidatus Jettenia</taxon>
    </lineage>
</organism>
<dbReference type="PROSITE" id="PS00599">
    <property type="entry name" value="AA_TRANSFER_CLASS_2"/>
    <property type="match status" value="1"/>
</dbReference>
<evidence type="ECO:0000259" key="5">
    <source>
        <dbReference type="Pfam" id="PF00155"/>
    </source>
</evidence>
<dbReference type="Gene3D" id="3.90.1150.10">
    <property type="entry name" value="Aspartate Aminotransferase, domain 1"/>
    <property type="match status" value="1"/>
</dbReference>
<evidence type="ECO:0000256" key="1">
    <source>
        <dbReference type="ARBA" id="ARBA00001933"/>
    </source>
</evidence>
<protein>
    <submittedName>
        <fullName evidence="6">8-amino-7-oxononanoate synthase</fullName>
    </submittedName>
</protein>
<comment type="caution">
    <text evidence="6">The sequence shown here is derived from an EMBL/GenBank/DDBJ whole genome shotgun (WGS) entry which is preliminary data.</text>
</comment>
<feature type="domain" description="Aminotransferase class I/classII large" evidence="5">
    <location>
        <begin position="101"/>
        <end position="445"/>
    </location>
</feature>
<dbReference type="AlphaFoldDB" id="A0A533QF86"/>
<dbReference type="InterPro" id="IPR015422">
    <property type="entry name" value="PyrdxlP-dep_Trfase_small"/>
</dbReference>
<dbReference type="Pfam" id="PF00155">
    <property type="entry name" value="Aminotran_1_2"/>
    <property type="match status" value="1"/>
</dbReference>
<dbReference type="InterPro" id="IPR015421">
    <property type="entry name" value="PyrdxlP-dep_Trfase_major"/>
</dbReference>
<gene>
    <name evidence="6" type="ORF">JETT_0448</name>
</gene>
<dbReference type="SUPFAM" id="SSF53383">
    <property type="entry name" value="PLP-dependent transferases"/>
    <property type="match status" value="1"/>
</dbReference>
<name>A0A533QF86_9BACT</name>
<dbReference type="Gene3D" id="3.40.640.10">
    <property type="entry name" value="Type I PLP-dependent aspartate aminotransferase-like (Major domain)"/>
    <property type="match status" value="1"/>
</dbReference>
<accession>A0A533QF86</accession>
<dbReference type="InterPro" id="IPR050087">
    <property type="entry name" value="AON_synthase_class-II"/>
</dbReference>
<evidence type="ECO:0000313" key="7">
    <source>
        <dbReference type="Proteomes" id="UP000319783"/>
    </source>
</evidence>
<dbReference type="PANTHER" id="PTHR13693">
    <property type="entry name" value="CLASS II AMINOTRANSFERASE/8-AMINO-7-OXONONANOATE SYNTHASE"/>
    <property type="match status" value="1"/>
</dbReference>
<keyword evidence="3 4" id="KW-0663">Pyridoxal phosphate</keyword>
<dbReference type="Proteomes" id="UP000319783">
    <property type="component" value="Unassembled WGS sequence"/>
</dbReference>
<dbReference type="GO" id="GO:0016740">
    <property type="term" value="F:transferase activity"/>
    <property type="evidence" value="ECO:0007669"/>
    <property type="project" value="UniProtKB-KW"/>
</dbReference>
<comment type="cofactor">
    <cofactor evidence="1 4">
        <name>pyridoxal 5'-phosphate</name>
        <dbReference type="ChEBI" id="CHEBI:597326"/>
    </cofactor>
</comment>
<dbReference type="EMBL" id="SULG01000005">
    <property type="protein sequence ID" value="TLD43279.1"/>
    <property type="molecule type" value="Genomic_DNA"/>
</dbReference>
<proteinExistence type="inferred from homology"/>
<evidence type="ECO:0000256" key="4">
    <source>
        <dbReference type="RuleBase" id="RU003693"/>
    </source>
</evidence>